<dbReference type="PANTHER" id="PTHR23112:SF0">
    <property type="entry name" value="TRANSMEMBRANE PROTEIN 116"/>
    <property type="match status" value="1"/>
</dbReference>
<feature type="transmembrane region" description="Helical" evidence="6">
    <location>
        <begin position="120"/>
        <end position="143"/>
    </location>
</feature>
<feature type="region of interest" description="Disordered" evidence="5">
    <location>
        <begin position="470"/>
        <end position="512"/>
    </location>
</feature>
<keyword evidence="8" id="KW-1185">Reference proteome</keyword>
<reference evidence="8" key="1">
    <citation type="journal article" date="2012" name="Science">
        <title>The Paleozoic origin of enzymatic lignin decomposition reconstructed from 31 fungal genomes.</title>
        <authorList>
            <person name="Floudas D."/>
            <person name="Binder M."/>
            <person name="Riley R."/>
            <person name="Barry K."/>
            <person name="Blanchette R.A."/>
            <person name="Henrissat B."/>
            <person name="Martinez A.T."/>
            <person name="Otillar R."/>
            <person name="Spatafora J.W."/>
            <person name="Yadav J.S."/>
            <person name="Aerts A."/>
            <person name="Benoit I."/>
            <person name="Boyd A."/>
            <person name="Carlson A."/>
            <person name="Copeland A."/>
            <person name="Coutinho P.M."/>
            <person name="de Vries R.P."/>
            <person name="Ferreira P."/>
            <person name="Findley K."/>
            <person name="Foster B."/>
            <person name="Gaskell J."/>
            <person name="Glotzer D."/>
            <person name="Gorecki P."/>
            <person name="Heitman J."/>
            <person name="Hesse C."/>
            <person name="Hori C."/>
            <person name="Igarashi K."/>
            <person name="Jurgens J.A."/>
            <person name="Kallen N."/>
            <person name="Kersten P."/>
            <person name="Kohler A."/>
            <person name="Kuees U."/>
            <person name="Kumar T.K.A."/>
            <person name="Kuo A."/>
            <person name="LaButti K."/>
            <person name="Larrondo L.F."/>
            <person name="Lindquist E."/>
            <person name="Ling A."/>
            <person name="Lombard V."/>
            <person name="Lucas S."/>
            <person name="Lundell T."/>
            <person name="Martin R."/>
            <person name="McLaughlin D.J."/>
            <person name="Morgenstern I."/>
            <person name="Morin E."/>
            <person name="Murat C."/>
            <person name="Nagy L.G."/>
            <person name="Nolan M."/>
            <person name="Ohm R.A."/>
            <person name="Patyshakuliyeva A."/>
            <person name="Rokas A."/>
            <person name="Ruiz-Duenas F.J."/>
            <person name="Sabat G."/>
            <person name="Salamov A."/>
            <person name="Samejima M."/>
            <person name="Schmutz J."/>
            <person name="Slot J.C."/>
            <person name="St John F."/>
            <person name="Stenlid J."/>
            <person name="Sun H."/>
            <person name="Sun S."/>
            <person name="Syed K."/>
            <person name="Tsang A."/>
            <person name="Wiebenga A."/>
            <person name="Young D."/>
            <person name="Pisabarro A."/>
            <person name="Eastwood D.C."/>
            <person name="Martin F."/>
            <person name="Cullen D."/>
            <person name="Grigoriev I.V."/>
            <person name="Hibbett D.S."/>
        </authorList>
    </citation>
    <scope>NUCLEOTIDE SEQUENCE [LARGE SCALE GENOMIC DNA]</scope>
    <source>
        <strain evidence="8">FP-91666</strain>
    </source>
</reference>
<keyword evidence="3 6" id="KW-1133">Transmembrane helix</keyword>
<organism evidence="7 8">
    <name type="scientific">Stereum hirsutum (strain FP-91666)</name>
    <name type="common">White-rot fungus</name>
    <dbReference type="NCBI Taxonomy" id="721885"/>
    <lineage>
        <taxon>Eukaryota</taxon>
        <taxon>Fungi</taxon>
        <taxon>Dikarya</taxon>
        <taxon>Basidiomycota</taxon>
        <taxon>Agaricomycotina</taxon>
        <taxon>Agaricomycetes</taxon>
        <taxon>Russulales</taxon>
        <taxon>Stereaceae</taxon>
        <taxon>Stereum</taxon>
    </lineage>
</organism>
<dbReference type="AlphaFoldDB" id="R7RVY9"/>
<dbReference type="GeneID" id="18795946"/>
<name>R7RVY9_STEHR</name>
<dbReference type="PANTHER" id="PTHR23112">
    <property type="entry name" value="G PROTEIN-COUPLED RECEPTOR 157-RELATED"/>
    <property type="match status" value="1"/>
</dbReference>
<keyword evidence="2 6" id="KW-0812">Transmembrane</keyword>
<keyword evidence="4 6" id="KW-0472">Membrane</keyword>
<protein>
    <recommendedName>
        <fullName evidence="9">G-protein coupled receptors family 2 profile 2 domain-containing protein</fullName>
    </recommendedName>
</protein>
<evidence type="ECO:0000313" key="7">
    <source>
        <dbReference type="EMBL" id="EIM79404.1"/>
    </source>
</evidence>
<dbReference type="GO" id="GO:0005886">
    <property type="term" value="C:plasma membrane"/>
    <property type="evidence" value="ECO:0007669"/>
    <property type="project" value="TreeGrafter"/>
</dbReference>
<comment type="subcellular location">
    <subcellularLocation>
        <location evidence="1">Membrane</location>
        <topology evidence="1">Multi-pass membrane protein</topology>
    </subcellularLocation>
</comment>
<dbReference type="GO" id="GO:0004930">
    <property type="term" value="F:G protein-coupled receptor activity"/>
    <property type="evidence" value="ECO:0007669"/>
    <property type="project" value="TreeGrafter"/>
</dbReference>
<proteinExistence type="predicted"/>
<evidence type="ECO:0000256" key="1">
    <source>
        <dbReference type="ARBA" id="ARBA00004141"/>
    </source>
</evidence>
<dbReference type="Gene3D" id="1.20.1070.10">
    <property type="entry name" value="Rhodopsin 7-helix transmembrane proteins"/>
    <property type="match status" value="1"/>
</dbReference>
<feature type="transmembrane region" description="Helical" evidence="6">
    <location>
        <begin position="86"/>
        <end position="108"/>
    </location>
</feature>
<feature type="region of interest" description="Disordered" evidence="5">
    <location>
        <begin position="446"/>
        <end position="465"/>
    </location>
</feature>
<gene>
    <name evidence="7" type="ORF">STEHIDRAFT_116593</name>
</gene>
<feature type="transmembrane region" description="Helical" evidence="6">
    <location>
        <begin position="225"/>
        <end position="247"/>
    </location>
</feature>
<dbReference type="GO" id="GO:0007189">
    <property type="term" value="P:adenylate cyclase-activating G protein-coupled receptor signaling pathway"/>
    <property type="evidence" value="ECO:0007669"/>
    <property type="project" value="TreeGrafter"/>
</dbReference>
<feature type="transmembrane region" description="Helical" evidence="6">
    <location>
        <begin position="51"/>
        <end position="74"/>
    </location>
</feature>
<evidence type="ECO:0008006" key="9">
    <source>
        <dbReference type="Google" id="ProtNLM"/>
    </source>
</evidence>
<evidence type="ECO:0000256" key="5">
    <source>
        <dbReference type="SAM" id="MobiDB-lite"/>
    </source>
</evidence>
<dbReference type="KEGG" id="shs:STEHIDRAFT_116593"/>
<dbReference type="OMA" id="DPINDAC"/>
<evidence type="ECO:0000256" key="2">
    <source>
        <dbReference type="ARBA" id="ARBA00022692"/>
    </source>
</evidence>
<accession>R7RVY9</accession>
<dbReference type="eggNOG" id="ENOG502S939">
    <property type="taxonomic scope" value="Eukaryota"/>
</dbReference>
<feature type="compositionally biased region" description="Basic and acidic residues" evidence="5">
    <location>
        <begin position="493"/>
        <end position="512"/>
    </location>
</feature>
<feature type="compositionally biased region" description="Acidic residues" evidence="5">
    <location>
        <begin position="483"/>
        <end position="492"/>
    </location>
</feature>
<evidence type="ECO:0000256" key="3">
    <source>
        <dbReference type="ARBA" id="ARBA00022989"/>
    </source>
</evidence>
<evidence type="ECO:0000256" key="6">
    <source>
        <dbReference type="SAM" id="Phobius"/>
    </source>
</evidence>
<evidence type="ECO:0000256" key="4">
    <source>
        <dbReference type="ARBA" id="ARBA00023136"/>
    </source>
</evidence>
<feature type="transmembrane region" description="Helical" evidence="6">
    <location>
        <begin position="175"/>
        <end position="193"/>
    </location>
</feature>
<dbReference type="RefSeq" id="XP_007311534.1">
    <property type="nucleotide sequence ID" value="XM_007311472.1"/>
</dbReference>
<dbReference type="OrthoDB" id="3251871at2759"/>
<dbReference type="Proteomes" id="UP000053927">
    <property type="component" value="Unassembled WGS sequence"/>
</dbReference>
<dbReference type="EMBL" id="JH687405">
    <property type="protein sequence ID" value="EIM79404.1"/>
    <property type="molecule type" value="Genomic_DNA"/>
</dbReference>
<evidence type="ECO:0000313" key="8">
    <source>
        <dbReference type="Proteomes" id="UP000053927"/>
    </source>
</evidence>
<sequence length="512" mass="56674">MRSNAGYKSRTCTRTRRLEIQLQNLDRSITVRASDMDFVWTTDKQDTSNRLWAITSAVGAGLCLLVLVVISIAWRHPASRPDLDRVSFRIVIYTLIANTLFGIASAVGGQIRGPGWGCGLSIWLLQLTLEFSSFMLFCIALNLQRVTRILFHGHNQSSRANFVVHGLNGRRMEKFYVIGSLFMSILLTIPPYATGQYGWDPLLGDCWYTNDDRARRLAWQLGTQLIWTASTVVGEICASLTVMVYMLMHRVTQKHVLAPREASYTISDGPSPTIDASAAPQVIYANAYKGIIIRIALYPIASCVFNLLGVVPVVHATATDGIHDQNEYRVLLLTDKELPGDILYGGRTIVYALLAASDPALLRAIKSLLHHIRSAQTESLRNGPPTAITEGSDDVVVSVELTTVHSSDFHQPHSARIDQNGSSVETIAQGSRTPQNRHNIFADVSGIEKDGGSHKGSEVKDAHKESVIHSPAQGPRNQRIDWSEEVSEMDIDNGDRAETLSKAREDEFQRQI</sequence>